<dbReference type="Proteomes" id="UP000002332">
    <property type="component" value="Plasmid pQBR103"/>
</dbReference>
<dbReference type="EMBL" id="AM235768">
    <property type="protein sequence ID" value="CAM96329.2"/>
    <property type="molecule type" value="Genomic_DNA"/>
</dbReference>
<keyword evidence="1" id="KW-0614">Plasmid</keyword>
<evidence type="ECO:0000313" key="1">
    <source>
        <dbReference type="EMBL" id="CAM96329.2"/>
    </source>
</evidence>
<proteinExistence type="predicted"/>
<organism evidence="1 2">
    <name type="scientific">Pseudomonas fluorescens (strain SBW25)</name>
    <dbReference type="NCBI Taxonomy" id="216595"/>
    <lineage>
        <taxon>Bacteria</taxon>
        <taxon>Pseudomonadati</taxon>
        <taxon>Pseudomonadota</taxon>
        <taxon>Gammaproteobacteria</taxon>
        <taxon>Pseudomonadales</taxon>
        <taxon>Pseudomonadaceae</taxon>
        <taxon>Pseudomonas</taxon>
    </lineage>
</organism>
<dbReference type="AlphaFoldDB" id="A4V718"/>
<sequence>MTDHPVLNLTAMAKSLEVAALQDSRSLSADWVTRAIERLAKEAGLLERLVTDAAGDVSGPLTLIFAIQLKLAPLIGAKIGVACTKGHLGRWEFVDMPNLNEQFLTVREIAVGAIGTLDRDSMERFGYRVTDVFKQVVATGEDQHQANARVYAEKVGLHQAGEAPDREQPAAPGAPTAIDLTEACAVLQADFARDGLDVHSQDLMKIFLDEVRALNLGSQVATLPDGHVYCDLSLLYLAHAKWVGIIAQTLELALSEDLESITVAPAATQTLKSLKGLGYLRIRVMEAETSNKRGFGVLEPIFESARTGESMEQARVRLHHQSLGLRPVK</sequence>
<gene>
    <name evidence="1" type="ordered locus">pQBR0297</name>
</gene>
<name>A4V718_PSEFS</name>
<geneLocation type="plasmid" evidence="1 2">
    <name>pQBR103</name>
</geneLocation>
<evidence type="ECO:0000313" key="2">
    <source>
        <dbReference type="Proteomes" id="UP000002332"/>
    </source>
</evidence>
<accession>A4V718</accession>
<protein>
    <submittedName>
        <fullName evidence="1">Uncharacterized protein</fullName>
    </submittedName>
</protein>
<reference evidence="1 2" key="1">
    <citation type="journal article" date="2007" name="ISME J.">
        <title>Sequence-based analysis of pQBR103; a representative of a unique, transfer-proficient mega plasmid resident in the microbial community of sugar beet.</title>
        <authorList>
            <person name="Tett A."/>
            <person name="Spiers A.J."/>
            <person name="Crossman L.C."/>
            <person name="Ager D."/>
            <person name="Ciric L."/>
            <person name="Dow J.M."/>
            <person name="Fry J.C."/>
            <person name="Harris D."/>
            <person name="Lilley A."/>
            <person name="Oliver A."/>
            <person name="Parkhill J."/>
            <person name="Quail M.A."/>
            <person name="Rainey P.B."/>
            <person name="Saunders N.J."/>
            <person name="Seeger K."/>
            <person name="Snyder L.A.S."/>
            <person name="Squares R."/>
            <person name="Thomas C.M."/>
            <person name="Turner S.L."/>
            <person name="Zhang X.-X."/>
            <person name="Field D."/>
            <person name="Bailey M.J."/>
        </authorList>
    </citation>
    <scope>NUCLEOTIDE SEQUENCE [LARGE SCALE GENOMIC DNA]</scope>
    <source>
        <strain evidence="1 2">SBW25</strain>
    </source>
</reference>